<comment type="caution">
    <text evidence="2">The sequence shown here is derived from an EMBL/GenBank/DDBJ whole genome shotgun (WGS) entry which is preliminary data.</text>
</comment>
<dbReference type="InterPro" id="IPR033116">
    <property type="entry name" value="TRYPSIN_SER"/>
</dbReference>
<evidence type="ECO:0000313" key="2">
    <source>
        <dbReference type="EMBL" id="KAK7068593.1"/>
    </source>
</evidence>
<dbReference type="InterPro" id="IPR001254">
    <property type="entry name" value="Trypsin_dom"/>
</dbReference>
<feature type="domain" description="Peptidase S1" evidence="1">
    <location>
        <begin position="56"/>
        <end position="120"/>
    </location>
</feature>
<sequence length="128" mass="14115">FRDYSRAGKTCPDLTYWSHRPYQYGYYPDPTYGQTEVALDIEKKPPTCPGLNAAVDRKKVICSKTAKKGGLCGDSGGPLVVKICKTKWVQLGVFSLTGSLDEQNIIINICTRVPAYKPWIDGVTGLDP</sequence>
<gene>
    <name evidence="2" type="ORF">SK128_022878</name>
</gene>
<keyword evidence="3" id="KW-1185">Reference proteome</keyword>
<dbReference type="PROSITE" id="PS00135">
    <property type="entry name" value="TRYPSIN_SER"/>
    <property type="match status" value="1"/>
</dbReference>
<accession>A0AAN8WTS3</accession>
<dbReference type="InterPro" id="IPR043504">
    <property type="entry name" value="Peptidase_S1_PA_chymotrypsin"/>
</dbReference>
<organism evidence="2 3">
    <name type="scientific">Halocaridina rubra</name>
    <name type="common">Hawaiian red shrimp</name>
    <dbReference type="NCBI Taxonomy" id="373956"/>
    <lineage>
        <taxon>Eukaryota</taxon>
        <taxon>Metazoa</taxon>
        <taxon>Ecdysozoa</taxon>
        <taxon>Arthropoda</taxon>
        <taxon>Crustacea</taxon>
        <taxon>Multicrustacea</taxon>
        <taxon>Malacostraca</taxon>
        <taxon>Eumalacostraca</taxon>
        <taxon>Eucarida</taxon>
        <taxon>Decapoda</taxon>
        <taxon>Pleocyemata</taxon>
        <taxon>Caridea</taxon>
        <taxon>Atyoidea</taxon>
        <taxon>Atyidae</taxon>
        <taxon>Halocaridina</taxon>
    </lineage>
</organism>
<protein>
    <recommendedName>
        <fullName evidence="1">Peptidase S1 domain-containing protein</fullName>
    </recommendedName>
</protein>
<dbReference type="Gene3D" id="2.40.10.10">
    <property type="entry name" value="Trypsin-like serine proteases"/>
    <property type="match status" value="1"/>
</dbReference>
<evidence type="ECO:0000313" key="3">
    <source>
        <dbReference type="Proteomes" id="UP001381693"/>
    </source>
</evidence>
<dbReference type="SUPFAM" id="SSF50494">
    <property type="entry name" value="Trypsin-like serine proteases"/>
    <property type="match status" value="1"/>
</dbReference>
<dbReference type="Proteomes" id="UP001381693">
    <property type="component" value="Unassembled WGS sequence"/>
</dbReference>
<reference evidence="2 3" key="1">
    <citation type="submission" date="2023-11" db="EMBL/GenBank/DDBJ databases">
        <title>Halocaridina rubra genome assembly.</title>
        <authorList>
            <person name="Smith C."/>
        </authorList>
    </citation>
    <scope>NUCLEOTIDE SEQUENCE [LARGE SCALE GENOMIC DNA]</scope>
    <source>
        <strain evidence="2">EP-1</strain>
        <tissue evidence="2">Whole</tissue>
    </source>
</reference>
<feature type="non-terminal residue" evidence="2">
    <location>
        <position position="1"/>
    </location>
</feature>
<dbReference type="InterPro" id="IPR009003">
    <property type="entry name" value="Peptidase_S1_PA"/>
</dbReference>
<dbReference type="EMBL" id="JAXCGZ010017187">
    <property type="protein sequence ID" value="KAK7068593.1"/>
    <property type="molecule type" value="Genomic_DNA"/>
</dbReference>
<proteinExistence type="predicted"/>
<name>A0AAN8WTS3_HALRR</name>
<dbReference type="Pfam" id="PF00089">
    <property type="entry name" value="Trypsin"/>
    <property type="match status" value="1"/>
</dbReference>
<dbReference type="GO" id="GO:0004252">
    <property type="term" value="F:serine-type endopeptidase activity"/>
    <property type="evidence" value="ECO:0007669"/>
    <property type="project" value="InterPro"/>
</dbReference>
<dbReference type="GO" id="GO:0006508">
    <property type="term" value="P:proteolysis"/>
    <property type="evidence" value="ECO:0007669"/>
    <property type="project" value="InterPro"/>
</dbReference>
<evidence type="ECO:0000259" key="1">
    <source>
        <dbReference type="Pfam" id="PF00089"/>
    </source>
</evidence>
<dbReference type="AlphaFoldDB" id="A0AAN8WTS3"/>